<dbReference type="GeneID" id="106816968"/>
<dbReference type="PANTHER" id="PTHR22640:SF2">
    <property type="entry name" value="STRUCTURAL MAINTENANCE OF CHROMOSOMES FLEXIBLE HINGE DOMAIN-CONTAINING PROTEIN 1"/>
    <property type="match status" value="1"/>
</dbReference>
<proteinExistence type="predicted"/>
<sequence>MFSPESGRNMVCVIDNGKGMTSRELNEWAIYRLSKFTRNSRRMDGRAAGDAAADDEHVPRFLNSDISYFGVGGKQAVFFIGTSTRMISKPADSEDVHELLISKEDFEAKEKNKEAIYEGFIRNRKVGDGSHLARATTLTPARPLLPRKRELYHLLHSTVRERETAVKTDSGRKPPVILRTSTLSWPMQMLSSPLTSAAGFTVTKQY</sequence>
<reference evidence="2" key="1">
    <citation type="submission" date="2025-08" db="UniProtKB">
        <authorList>
            <consortium name="RefSeq"/>
        </authorList>
    </citation>
    <scope>IDENTIFICATION</scope>
</reference>
<dbReference type="RefSeq" id="XP_014677100.1">
    <property type="nucleotide sequence ID" value="XM_014821614.1"/>
</dbReference>
<protein>
    <submittedName>
        <fullName evidence="2">Structural maintenance of chromosomes flexible hinge domain-containing protein 1-like</fullName>
    </submittedName>
</protein>
<dbReference type="Gene3D" id="3.30.565.10">
    <property type="entry name" value="Histidine kinase-like ATPase, C-terminal domain"/>
    <property type="match status" value="1"/>
</dbReference>
<accession>A0ABM1EY29</accession>
<organism evidence="1 2">
    <name type="scientific">Priapulus caudatus</name>
    <name type="common">Priapulid worm</name>
    <dbReference type="NCBI Taxonomy" id="37621"/>
    <lineage>
        <taxon>Eukaryota</taxon>
        <taxon>Metazoa</taxon>
        <taxon>Ecdysozoa</taxon>
        <taxon>Scalidophora</taxon>
        <taxon>Priapulida</taxon>
        <taxon>Priapulimorpha</taxon>
        <taxon>Priapulimorphida</taxon>
        <taxon>Priapulidae</taxon>
        <taxon>Priapulus</taxon>
    </lineage>
</organism>
<gene>
    <name evidence="2" type="primary">LOC106816968</name>
</gene>
<dbReference type="InterPro" id="IPR036890">
    <property type="entry name" value="HATPase_C_sf"/>
</dbReference>
<dbReference type="Pfam" id="PF13589">
    <property type="entry name" value="HATPase_c_3"/>
    <property type="match status" value="1"/>
</dbReference>
<keyword evidence="1" id="KW-1185">Reference proteome</keyword>
<evidence type="ECO:0000313" key="1">
    <source>
        <dbReference type="Proteomes" id="UP000695022"/>
    </source>
</evidence>
<dbReference type="PANTHER" id="PTHR22640">
    <property type="entry name" value="STRUCTURAL MAINTENANCE OF CHROMOSOMES FLEXIBLE HINGE DOMAIN-CONTAINING PROTEIN 1"/>
    <property type="match status" value="1"/>
</dbReference>
<dbReference type="Proteomes" id="UP000695022">
    <property type="component" value="Unplaced"/>
</dbReference>
<evidence type="ECO:0000313" key="2">
    <source>
        <dbReference type="RefSeq" id="XP_014677100.1"/>
    </source>
</evidence>
<name>A0ABM1EY29_PRICU</name>
<dbReference type="InterPro" id="IPR038892">
    <property type="entry name" value="SMCHD1"/>
</dbReference>